<gene>
    <name evidence="2" type="ORF">LCGC14_2656510</name>
</gene>
<protein>
    <submittedName>
        <fullName evidence="2">Uncharacterized protein</fullName>
    </submittedName>
</protein>
<reference evidence="2" key="1">
    <citation type="journal article" date="2015" name="Nature">
        <title>Complex archaea that bridge the gap between prokaryotes and eukaryotes.</title>
        <authorList>
            <person name="Spang A."/>
            <person name="Saw J.H."/>
            <person name="Jorgensen S.L."/>
            <person name="Zaremba-Niedzwiedzka K."/>
            <person name="Martijn J."/>
            <person name="Lind A.E."/>
            <person name="van Eijk R."/>
            <person name="Schleper C."/>
            <person name="Guy L."/>
            <person name="Ettema T.J."/>
        </authorList>
    </citation>
    <scope>NUCLEOTIDE SEQUENCE</scope>
</reference>
<accession>A0A0F9C3L3</accession>
<organism evidence="2">
    <name type="scientific">marine sediment metagenome</name>
    <dbReference type="NCBI Taxonomy" id="412755"/>
    <lineage>
        <taxon>unclassified sequences</taxon>
        <taxon>metagenomes</taxon>
        <taxon>ecological metagenomes</taxon>
    </lineage>
</organism>
<comment type="caution">
    <text evidence="2">The sequence shown here is derived from an EMBL/GenBank/DDBJ whole genome shotgun (WGS) entry which is preliminary data.</text>
</comment>
<name>A0A0F9C3L3_9ZZZZ</name>
<evidence type="ECO:0000256" key="1">
    <source>
        <dbReference type="SAM" id="MobiDB-lite"/>
    </source>
</evidence>
<proteinExistence type="predicted"/>
<evidence type="ECO:0000313" key="2">
    <source>
        <dbReference type="EMBL" id="KKK97064.1"/>
    </source>
</evidence>
<sequence>MGIFDYLRRLITGYEGRIHRDEFPHAEPDAKGSRGAGRLDRMELSRR</sequence>
<feature type="non-terminal residue" evidence="2">
    <location>
        <position position="47"/>
    </location>
</feature>
<feature type="region of interest" description="Disordered" evidence="1">
    <location>
        <begin position="22"/>
        <end position="47"/>
    </location>
</feature>
<dbReference type="EMBL" id="LAZR01046211">
    <property type="protein sequence ID" value="KKK97064.1"/>
    <property type="molecule type" value="Genomic_DNA"/>
</dbReference>
<dbReference type="AlphaFoldDB" id="A0A0F9C3L3"/>